<evidence type="ECO:0000313" key="3">
    <source>
        <dbReference type="Proteomes" id="UP000307943"/>
    </source>
</evidence>
<gene>
    <name evidence="2" type="ORF">FE784_22220</name>
</gene>
<keyword evidence="1" id="KW-1133">Transmembrane helix</keyword>
<comment type="caution">
    <text evidence="2">The sequence shown here is derived from an EMBL/GenBank/DDBJ whole genome shotgun (WGS) entry which is preliminary data.</text>
</comment>
<name>A0A5C4T6S0_9BACL</name>
<dbReference type="Proteomes" id="UP000307943">
    <property type="component" value="Unassembled WGS sequence"/>
</dbReference>
<feature type="transmembrane region" description="Helical" evidence="1">
    <location>
        <begin position="38"/>
        <end position="57"/>
    </location>
</feature>
<organism evidence="2 3">
    <name type="scientific">Paenibacillus hemerocallicola</name>
    <dbReference type="NCBI Taxonomy" id="1172614"/>
    <lineage>
        <taxon>Bacteria</taxon>
        <taxon>Bacillati</taxon>
        <taxon>Bacillota</taxon>
        <taxon>Bacilli</taxon>
        <taxon>Bacillales</taxon>
        <taxon>Paenibacillaceae</taxon>
        <taxon>Paenibacillus</taxon>
    </lineage>
</organism>
<protein>
    <submittedName>
        <fullName evidence="2">Uncharacterized protein</fullName>
    </submittedName>
</protein>
<accession>A0A5C4T6S0</accession>
<dbReference type="EMBL" id="VDCQ01000034">
    <property type="protein sequence ID" value="TNJ64027.1"/>
    <property type="molecule type" value="Genomic_DNA"/>
</dbReference>
<keyword evidence="1" id="KW-0812">Transmembrane</keyword>
<keyword evidence="3" id="KW-1185">Reference proteome</keyword>
<evidence type="ECO:0000256" key="1">
    <source>
        <dbReference type="SAM" id="Phobius"/>
    </source>
</evidence>
<feature type="transmembrane region" description="Helical" evidence="1">
    <location>
        <begin position="7"/>
        <end position="26"/>
    </location>
</feature>
<proteinExistence type="predicted"/>
<dbReference type="RefSeq" id="WP_139604431.1">
    <property type="nucleotide sequence ID" value="NZ_VDCQ01000034.1"/>
</dbReference>
<dbReference type="AlphaFoldDB" id="A0A5C4T6S0"/>
<evidence type="ECO:0000313" key="2">
    <source>
        <dbReference type="EMBL" id="TNJ64027.1"/>
    </source>
</evidence>
<keyword evidence="1" id="KW-0472">Membrane</keyword>
<feature type="transmembrane region" description="Helical" evidence="1">
    <location>
        <begin position="78"/>
        <end position="96"/>
    </location>
</feature>
<sequence>MKQTSHLMLGFARALLILIIGMYLFWKIEEYSLGVDKAQQFVGVLAIANFLILFILYRNVFQFKGWKALRGHRKLPKKLSAALLGIALLILVFVAFQ</sequence>
<reference evidence="2 3" key="1">
    <citation type="submission" date="2019-05" db="EMBL/GenBank/DDBJ databases">
        <title>We sequenced the genome of Paenibacillus hemerocallicola KCTC 33185 for further insight into its adaptation and study the phylogeny of Paenibacillus.</title>
        <authorList>
            <person name="Narsing Rao M.P."/>
        </authorList>
    </citation>
    <scope>NUCLEOTIDE SEQUENCE [LARGE SCALE GENOMIC DNA]</scope>
    <source>
        <strain evidence="2 3">KCTC 33185</strain>
    </source>
</reference>